<evidence type="ECO:0000259" key="3">
    <source>
        <dbReference type="Pfam" id="PF11924"/>
    </source>
</evidence>
<keyword evidence="2" id="KW-0472">Membrane</keyword>
<dbReference type="GO" id="GO:0009279">
    <property type="term" value="C:cell outer membrane"/>
    <property type="evidence" value="ECO:0007669"/>
    <property type="project" value="TreeGrafter"/>
</dbReference>
<evidence type="ECO:0000313" key="5">
    <source>
        <dbReference type="Proteomes" id="UP000028602"/>
    </source>
</evidence>
<evidence type="ECO:0000313" key="4">
    <source>
        <dbReference type="EMBL" id="KFD18658.1"/>
    </source>
</evidence>
<comment type="caution">
    <text evidence="4">The sequence shown here is derived from an EMBL/GenBank/DDBJ whole genome shotgun (WGS) entry which is preliminary data.</text>
</comment>
<dbReference type="Pfam" id="PF11924">
    <property type="entry name" value="IAT_beta"/>
    <property type="match status" value="1"/>
</dbReference>
<dbReference type="EMBL" id="JMPR01000037">
    <property type="protein sequence ID" value="KFD18658.1"/>
    <property type="molecule type" value="Genomic_DNA"/>
</dbReference>
<dbReference type="eggNOG" id="COG4932">
    <property type="taxonomic scope" value="Bacteria"/>
</dbReference>
<evidence type="ECO:0000256" key="1">
    <source>
        <dbReference type="ARBA" id="ARBA00010116"/>
    </source>
</evidence>
<protein>
    <submittedName>
        <fullName evidence="4">Putative invasin</fullName>
    </submittedName>
</protein>
<accession>A0A085JDW2</accession>
<sequence>MASLCGNCAERYTFRQAMIYCAFTLIRVFRLFIVRESFYRKLLILFMPLNRSRLLCCFVTLLLSAQFTARADSDPTLSETPFDDSAARFAKEADQLPDLGSSAVSNDFSRQLAEIAQAIAAANNSDTDTSLGHSAGLWAFDHFRDQLGKRLNQESQSLLSPYGHASVDLNVDIDGNFDGTSASLLSPLAENDRYLTFSEVVLSDSSPGTTGSVGLGQRWGAGDWLFGYNAFLDHLFNKALNRASVGSEAWGSFLRFSANYYQPLSGWRDVNATQMARMARGYDINSQGYLPFYRQLGVTVSWQQYLGDNIDAFDSGNYYHNPSALSLGVTYTPVPLVTFSASHKTGTGGESQDLFGLKFNYHFGESLREQLSPDAVAAARSLRGSRFDVVSRNNSPVLSYRKRSSLSVFLATPPWQLSAGESLMLKLQVTPDKNITSIHWEGDTRALSLTPPADATGTRGWSIIMPAWNNDPQATNEYHLAVTVTNNHNTVTSNTITLKLTPPMQLDDTVNPEQYDLMAP</sequence>
<dbReference type="Gene3D" id="2.40.160.160">
    <property type="entry name" value="Inverse autotransporter, beta-domain"/>
    <property type="match status" value="1"/>
</dbReference>
<dbReference type="InterPro" id="IPR024519">
    <property type="entry name" value="IAT_beta"/>
</dbReference>
<feature type="transmembrane region" description="Helical" evidence="2">
    <location>
        <begin position="12"/>
        <end position="33"/>
    </location>
</feature>
<name>A0A085JDW2_9GAMM</name>
<dbReference type="InterPro" id="IPR051715">
    <property type="entry name" value="Intimin-Invasin_domain"/>
</dbReference>
<proteinExistence type="inferred from homology"/>
<dbReference type="PANTHER" id="PTHR39576:SF1">
    <property type="entry name" value="INVASIN"/>
    <property type="match status" value="1"/>
</dbReference>
<comment type="similarity">
    <text evidence="1">Belongs to the intimin/invasin family.</text>
</comment>
<dbReference type="PANTHER" id="PTHR39576">
    <property type="entry name" value="ATTACHING AND EFFACING PROTEIN HOMOLOG-RELATED-RELATED"/>
    <property type="match status" value="1"/>
</dbReference>
<feature type="domain" description="Inverse autotransporter beta-domain" evidence="3">
    <location>
        <begin position="117"/>
        <end position="394"/>
    </location>
</feature>
<gene>
    <name evidence="4" type="ORF">GTPT_2419</name>
</gene>
<dbReference type="InterPro" id="IPR038177">
    <property type="entry name" value="IAT_beta_sf"/>
</dbReference>
<dbReference type="Proteomes" id="UP000028602">
    <property type="component" value="Unassembled WGS sequence"/>
</dbReference>
<keyword evidence="2" id="KW-1133">Transmembrane helix</keyword>
<keyword evidence="5" id="KW-1185">Reference proteome</keyword>
<keyword evidence="2" id="KW-0812">Transmembrane</keyword>
<dbReference type="NCBIfam" id="NF007556">
    <property type="entry name" value="PRK10177.1"/>
    <property type="match status" value="1"/>
</dbReference>
<organism evidence="4 5">
    <name type="scientific">Tatumella ptyseos ATCC 33301</name>
    <dbReference type="NCBI Taxonomy" id="1005995"/>
    <lineage>
        <taxon>Bacteria</taxon>
        <taxon>Pseudomonadati</taxon>
        <taxon>Pseudomonadota</taxon>
        <taxon>Gammaproteobacteria</taxon>
        <taxon>Enterobacterales</taxon>
        <taxon>Erwiniaceae</taxon>
        <taxon>Tatumella</taxon>
    </lineage>
</organism>
<reference evidence="4 5" key="1">
    <citation type="submission" date="2014-05" db="EMBL/GenBank/DDBJ databases">
        <title>ATOL: Assembling a taxonomically balanced genome-scale reconstruction of the evolutionary history of the Enterobacteriaceae.</title>
        <authorList>
            <person name="Plunkett G.III."/>
            <person name="Neeno-Eckwall E.C."/>
            <person name="Glasner J.D."/>
            <person name="Perna N.T."/>
        </authorList>
    </citation>
    <scope>NUCLEOTIDE SEQUENCE [LARGE SCALE GENOMIC DNA]</scope>
    <source>
        <strain evidence="4 5">ATCC 33301</strain>
    </source>
</reference>
<evidence type="ECO:0000256" key="2">
    <source>
        <dbReference type="SAM" id="Phobius"/>
    </source>
</evidence>
<dbReference type="AlphaFoldDB" id="A0A085JDW2"/>